<feature type="transmembrane region" description="Helical" evidence="1">
    <location>
        <begin position="897"/>
        <end position="919"/>
    </location>
</feature>
<feature type="transmembrane region" description="Helical" evidence="1">
    <location>
        <begin position="360"/>
        <end position="376"/>
    </location>
</feature>
<reference evidence="2" key="1">
    <citation type="submission" date="2018-05" db="EMBL/GenBank/DDBJ databases">
        <authorList>
            <person name="Lanie J.A."/>
            <person name="Ng W.-L."/>
            <person name="Kazmierczak K.M."/>
            <person name="Andrzejewski T.M."/>
            <person name="Davidsen T.M."/>
            <person name="Wayne K.J."/>
            <person name="Tettelin H."/>
            <person name="Glass J.I."/>
            <person name="Rusch D."/>
            <person name="Podicherti R."/>
            <person name="Tsui H.-C.T."/>
            <person name="Winkler M.E."/>
        </authorList>
    </citation>
    <scope>NUCLEOTIDE SEQUENCE</scope>
</reference>
<proteinExistence type="predicted"/>
<protein>
    <recommendedName>
        <fullName evidence="3">Membrane protein 6-pyruvoyl-tetrahydropterin synthase-related domain-containing protein</fullName>
    </recommendedName>
</protein>
<feature type="non-terminal residue" evidence="2">
    <location>
        <position position="1"/>
    </location>
</feature>
<feature type="transmembrane region" description="Helical" evidence="1">
    <location>
        <begin position="237"/>
        <end position="266"/>
    </location>
</feature>
<accession>A0A381VLP4</accession>
<feature type="transmembrane region" description="Helical" evidence="1">
    <location>
        <begin position="183"/>
        <end position="202"/>
    </location>
</feature>
<feature type="transmembrane region" description="Helical" evidence="1">
    <location>
        <begin position="61"/>
        <end position="82"/>
    </location>
</feature>
<feature type="transmembrane region" description="Helical" evidence="1">
    <location>
        <begin position="788"/>
        <end position="808"/>
    </location>
</feature>
<sequence>VRVVNSFKIRTSSILLVSHQFSLPYNGFRNGFRIAKRQTKLNKNSIYDFSTFGRGGFEDKVLINLIYSLGLIVFVYANWSFIFGGKILYGSSFSFQSYPLTVEYFKAVSESVYPFFSWNYGVGFNSLADSQQSLLHPLKILLSIILQSPYRIDTIFLLFHVALIFITSIKLSNYFLPNTKYPYEKAIIAIYLAIVIILNIAIFSNYAHVFFVAVFAYFLVLIFLIDKFLSNPSRWCFFQIVVTTWLMLLCGNFALQWVVFLALVVFMGCRVFQEKLSFSPAILVIVAFGLAFVIAAPQILATYESMRLSVRSTPGGYDKFFMSAGPVQWLSYVAPGSAYLLFKYSPEVFARWGDNSLTDGLHYIGVIPVALFFYSLAKLKDMPGQVKIFSSAALLMAIRAAGLFAFVNLLLNQLPIFGQFRAPIRSFWALDVLVLLPTIFVLANVRTIDMYRLRQILNAIILVIICVTVCAFIVSLGWERSLQENWNLLAVKEIAYCFVSLTIALLARAFVSKKRRAKGGSLLIILVGLSTLDLGLHHLGVAREWTDPTVTMIDERSSVVDRHCDEMETQRVWMDFTWPQFSTTIFPLTSSQSKFHSNVESLPTPELNGITCTLSYSLVSSRLTSRAMDVFYDRWIQEFDDEERYSLLKYMGFDSYSLINSNVGNSSASEEFVAIPSPSVPIPTAVEKLETVIESLERTAEPTFIGQLDNVYMFLNRLELIQYLPSTERETVRLSNDNVALLLPPPFYYFIEYEGSSVVPIQSHGPWYILPDEVSGSVKVTYVPVPELIGIFLSMVGILMTGLIIFLFRSDWNVRLDVLHRLTSTIVGAIQKGFVTLVRTPNYRNLLFGVSALITSAIAIAGFTVLNTMAIAVSFSFLLILLYAVYRIVIAVGNDHLYGYGAAALVAFSFSVGMLYAALNSVINKPEIGSSIVGILDIALKSFGFGN</sequence>
<feature type="transmembrane region" description="Helical" evidence="1">
    <location>
        <begin position="846"/>
        <end position="865"/>
    </location>
</feature>
<name>A0A381VLP4_9ZZZZ</name>
<keyword evidence="1" id="KW-0812">Transmembrane</keyword>
<dbReference type="EMBL" id="UINC01009184">
    <property type="protein sequence ID" value="SVA41212.1"/>
    <property type="molecule type" value="Genomic_DNA"/>
</dbReference>
<feature type="transmembrane region" description="Helical" evidence="1">
    <location>
        <begin position="457"/>
        <end position="478"/>
    </location>
</feature>
<evidence type="ECO:0000256" key="1">
    <source>
        <dbReference type="SAM" id="Phobius"/>
    </source>
</evidence>
<feature type="transmembrane region" description="Helical" evidence="1">
    <location>
        <begin position="388"/>
        <end position="407"/>
    </location>
</feature>
<evidence type="ECO:0008006" key="3">
    <source>
        <dbReference type="Google" id="ProtNLM"/>
    </source>
</evidence>
<feature type="transmembrane region" description="Helical" evidence="1">
    <location>
        <begin position="278"/>
        <end position="300"/>
    </location>
</feature>
<gene>
    <name evidence="2" type="ORF">METZ01_LOCUS94066</name>
</gene>
<feature type="transmembrane region" description="Helical" evidence="1">
    <location>
        <begin position="871"/>
        <end position="890"/>
    </location>
</feature>
<keyword evidence="1" id="KW-1133">Transmembrane helix</keyword>
<feature type="transmembrane region" description="Helical" evidence="1">
    <location>
        <begin position="427"/>
        <end position="445"/>
    </location>
</feature>
<evidence type="ECO:0000313" key="2">
    <source>
        <dbReference type="EMBL" id="SVA41212.1"/>
    </source>
</evidence>
<keyword evidence="1" id="KW-0472">Membrane</keyword>
<dbReference type="AlphaFoldDB" id="A0A381VLP4"/>
<feature type="transmembrane region" description="Helical" evidence="1">
    <location>
        <begin position="522"/>
        <end position="540"/>
    </location>
</feature>
<feature type="transmembrane region" description="Helical" evidence="1">
    <location>
        <begin position="490"/>
        <end position="510"/>
    </location>
</feature>
<organism evidence="2">
    <name type="scientific">marine metagenome</name>
    <dbReference type="NCBI Taxonomy" id="408172"/>
    <lineage>
        <taxon>unclassified sequences</taxon>
        <taxon>metagenomes</taxon>
        <taxon>ecological metagenomes</taxon>
    </lineage>
</organism>
<feature type="transmembrane region" description="Helical" evidence="1">
    <location>
        <begin position="208"/>
        <end position="225"/>
    </location>
</feature>
<feature type="transmembrane region" description="Helical" evidence="1">
    <location>
        <begin position="320"/>
        <end position="340"/>
    </location>
</feature>
<feature type="transmembrane region" description="Helical" evidence="1">
    <location>
        <begin position="155"/>
        <end position="176"/>
    </location>
</feature>